<feature type="region of interest" description="Disordered" evidence="1">
    <location>
        <begin position="26"/>
        <end position="45"/>
    </location>
</feature>
<feature type="compositionally biased region" description="Polar residues" evidence="1">
    <location>
        <begin position="33"/>
        <end position="45"/>
    </location>
</feature>
<accession>A0AAN6X3U5</accession>
<keyword evidence="3" id="KW-1185">Reference proteome</keyword>
<dbReference type="Proteomes" id="UP001302126">
    <property type="component" value="Unassembled WGS sequence"/>
</dbReference>
<proteinExistence type="predicted"/>
<organism evidence="2 3">
    <name type="scientific">Podospora australis</name>
    <dbReference type="NCBI Taxonomy" id="1536484"/>
    <lineage>
        <taxon>Eukaryota</taxon>
        <taxon>Fungi</taxon>
        <taxon>Dikarya</taxon>
        <taxon>Ascomycota</taxon>
        <taxon>Pezizomycotina</taxon>
        <taxon>Sordariomycetes</taxon>
        <taxon>Sordariomycetidae</taxon>
        <taxon>Sordariales</taxon>
        <taxon>Podosporaceae</taxon>
        <taxon>Podospora</taxon>
    </lineage>
</organism>
<evidence type="ECO:0000313" key="3">
    <source>
        <dbReference type="Proteomes" id="UP001302126"/>
    </source>
</evidence>
<evidence type="ECO:0000256" key="1">
    <source>
        <dbReference type="SAM" id="MobiDB-lite"/>
    </source>
</evidence>
<gene>
    <name evidence="2" type="ORF">QBC35DRAFT_292635</name>
</gene>
<dbReference type="EMBL" id="MU864358">
    <property type="protein sequence ID" value="KAK4191597.1"/>
    <property type="molecule type" value="Genomic_DNA"/>
</dbReference>
<dbReference type="AlphaFoldDB" id="A0AAN6X3U5"/>
<evidence type="ECO:0000313" key="2">
    <source>
        <dbReference type="EMBL" id="KAK4191597.1"/>
    </source>
</evidence>
<comment type="caution">
    <text evidence="2">The sequence shown here is derived from an EMBL/GenBank/DDBJ whole genome shotgun (WGS) entry which is preliminary data.</text>
</comment>
<reference evidence="2" key="1">
    <citation type="journal article" date="2023" name="Mol. Phylogenet. Evol.">
        <title>Genome-scale phylogeny and comparative genomics of the fungal order Sordariales.</title>
        <authorList>
            <person name="Hensen N."/>
            <person name="Bonometti L."/>
            <person name="Westerberg I."/>
            <person name="Brannstrom I.O."/>
            <person name="Guillou S."/>
            <person name="Cros-Aarteil S."/>
            <person name="Calhoun S."/>
            <person name="Haridas S."/>
            <person name="Kuo A."/>
            <person name="Mondo S."/>
            <person name="Pangilinan J."/>
            <person name="Riley R."/>
            <person name="LaButti K."/>
            <person name="Andreopoulos B."/>
            <person name="Lipzen A."/>
            <person name="Chen C."/>
            <person name="Yan M."/>
            <person name="Daum C."/>
            <person name="Ng V."/>
            <person name="Clum A."/>
            <person name="Steindorff A."/>
            <person name="Ohm R.A."/>
            <person name="Martin F."/>
            <person name="Silar P."/>
            <person name="Natvig D.O."/>
            <person name="Lalanne C."/>
            <person name="Gautier V."/>
            <person name="Ament-Velasquez S.L."/>
            <person name="Kruys A."/>
            <person name="Hutchinson M.I."/>
            <person name="Powell A.J."/>
            <person name="Barry K."/>
            <person name="Miller A.N."/>
            <person name="Grigoriev I.V."/>
            <person name="Debuchy R."/>
            <person name="Gladieux P."/>
            <person name="Hiltunen Thoren M."/>
            <person name="Johannesson H."/>
        </authorList>
    </citation>
    <scope>NUCLEOTIDE SEQUENCE</scope>
    <source>
        <strain evidence="2">PSN309</strain>
    </source>
</reference>
<protein>
    <submittedName>
        <fullName evidence="2">Uncharacterized protein</fullName>
    </submittedName>
</protein>
<sequence>MMRLWHTHLLRDARRNKKTYRVTVHHRDKKTRGSGQKTDCNTTNSDDPPRTLACIVNEAGTDDPSGICGRPIPLSKDYSGPPVCSRHLCGYRSPETGVRCCRRPEKVVYGSIDRNGLFFANEESANCARHESQNCEAKINDDGDRCPEQKDAKSNLFCDTHLAMACKSWEGCGEFALEEASFCRWHLCNAMIEPGSRCQREVSVDQSYCSDHRCKWENHLVRRCSNYADTGEGVCKWHICGWPWGCSLAARHCTTFCWRHVCRYGSGEGGFVEYPECLRPARTENGFCTFHSAGIPSRTAGIRRVRFGDEIDISGMGLDAAVEWYRRRLARGGRPWW</sequence>
<reference evidence="2" key="2">
    <citation type="submission" date="2023-05" db="EMBL/GenBank/DDBJ databases">
        <authorList>
            <consortium name="Lawrence Berkeley National Laboratory"/>
            <person name="Steindorff A."/>
            <person name="Hensen N."/>
            <person name="Bonometti L."/>
            <person name="Westerberg I."/>
            <person name="Brannstrom I.O."/>
            <person name="Guillou S."/>
            <person name="Cros-Aarteil S."/>
            <person name="Calhoun S."/>
            <person name="Haridas S."/>
            <person name="Kuo A."/>
            <person name="Mondo S."/>
            <person name="Pangilinan J."/>
            <person name="Riley R."/>
            <person name="Labutti K."/>
            <person name="Andreopoulos B."/>
            <person name="Lipzen A."/>
            <person name="Chen C."/>
            <person name="Yanf M."/>
            <person name="Daum C."/>
            <person name="Ng V."/>
            <person name="Clum A."/>
            <person name="Ohm R."/>
            <person name="Martin F."/>
            <person name="Silar P."/>
            <person name="Natvig D."/>
            <person name="Lalanne C."/>
            <person name="Gautier V."/>
            <person name="Ament-Velasquez S.L."/>
            <person name="Kruys A."/>
            <person name="Hutchinson M.I."/>
            <person name="Powell A.J."/>
            <person name="Barry K."/>
            <person name="Miller A.N."/>
            <person name="Grigoriev I.V."/>
            <person name="Debuchy R."/>
            <person name="Gladieux P."/>
            <person name="Thoren M.H."/>
            <person name="Johannesson H."/>
        </authorList>
    </citation>
    <scope>NUCLEOTIDE SEQUENCE</scope>
    <source>
        <strain evidence="2">PSN309</strain>
    </source>
</reference>
<name>A0AAN6X3U5_9PEZI</name>